<protein>
    <submittedName>
        <fullName evidence="2">Uncharacterized protein</fullName>
    </submittedName>
</protein>
<dbReference type="InterPro" id="IPR028265">
    <property type="entry name" value="TTDN1/SICKLE"/>
</dbReference>
<feature type="compositionally biased region" description="Polar residues" evidence="1">
    <location>
        <begin position="108"/>
        <end position="125"/>
    </location>
</feature>
<keyword evidence="3" id="KW-1185">Reference proteome</keyword>
<organism evidence="2 3">
    <name type="scientific">Mycetomoellerius zeteki</name>
    <dbReference type="NCBI Taxonomy" id="64791"/>
    <lineage>
        <taxon>Eukaryota</taxon>
        <taxon>Metazoa</taxon>
        <taxon>Ecdysozoa</taxon>
        <taxon>Arthropoda</taxon>
        <taxon>Hexapoda</taxon>
        <taxon>Insecta</taxon>
        <taxon>Pterygota</taxon>
        <taxon>Neoptera</taxon>
        <taxon>Endopterygota</taxon>
        <taxon>Hymenoptera</taxon>
        <taxon>Apocrita</taxon>
        <taxon>Aculeata</taxon>
        <taxon>Formicoidea</taxon>
        <taxon>Formicidae</taxon>
        <taxon>Myrmicinae</taxon>
        <taxon>Mycetomoellerius</taxon>
    </lineage>
</organism>
<evidence type="ECO:0000256" key="1">
    <source>
        <dbReference type="SAM" id="MobiDB-lite"/>
    </source>
</evidence>
<feature type="region of interest" description="Disordered" evidence="1">
    <location>
        <begin position="1"/>
        <end position="59"/>
    </location>
</feature>
<dbReference type="AlphaFoldDB" id="A0A151WFN6"/>
<sequence length="287" mass="32044">MKRSPLNNAAHGGRPYGARHTPYNWKSHENACGRGYQPAEGNSYHRFPGSNTGSQPHDDDFIPLNVSTPLMRHDKYNTANRYSPSGGRGSPGSGWYNNYRGNYYATPRPNNRNSAYKHSPKQFQGQKRKGYKGAYRQVNISAYVDMNSFLEDPWEDLVKKLDDSKDISKSEGPENKSLSSSKLVDTDLLDKSESQLSKDMNLDDSLCSQESRNECSKDTTTFETNTGFSQISKDNSLIESETGDICSSSQDSLNESTCSVSDKIYGTIRENSIHSNASLTDIEQKTI</sequence>
<evidence type="ECO:0000313" key="3">
    <source>
        <dbReference type="Proteomes" id="UP000075809"/>
    </source>
</evidence>
<gene>
    <name evidence="2" type="ORF">ALC60_14400</name>
</gene>
<dbReference type="KEGG" id="mzt:108730610"/>
<dbReference type="OrthoDB" id="7689747at2759"/>
<evidence type="ECO:0000313" key="2">
    <source>
        <dbReference type="EMBL" id="KYQ46651.1"/>
    </source>
</evidence>
<reference evidence="2 3" key="1">
    <citation type="submission" date="2015-09" db="EMBL/GenBank/DDBJ databases">
        <title>Trachymyrmex zeteki WGS genome.</title>
        <authorList>
            <person name="Nygaard S."/>
            <person name="Hu H."/>
            <person name="Boomsma J."/>
            <person name="Zhang G."/>
        </authorList>
    </citation>
    <scope>NUCLEOTIDE SEQUENCE [LARGE SCALE GENOMIC DNA]</scope>
    <source>
        <strain evidence="2">Tzet28-1</strain>
        <tissue evidence="2">Whole body</tissue>
    </source>
</reference>
<accession>A0A151WFN6</accession>
<dbReference type="Pfam" id="PF15502">
    <property type="entry name" value="MPLKIP"/>
    <property type="match status" value="1"/>
</dbReference>
<feature type="region of interest" description="Disordered" evidence="1">
    <location>
        <begin position="106"/>
        <end position="131"/>
    </location>
</feature>
<name>A0A151WFN6_9HYME</name>
<dbReference type="EMBL" id="KQ983211">
    <property type="protein sequence ID" value="KYQ46651.1"/>
    <property type="molecule type" value="Genomic_DNA"/>
</dbReference>
<dbReference type="Proteomes" id="UP000075809">
    <property type="component" value="Unassembled WGS sequence"/>
</dbReference>
<proteinExistence type="predicted"/>